<evidence type="ECO:0000313" key="1">
    <source>
        <dbReference type="EMBL" id="EPE04569.1"/>
    </source>
</evidence>
<dbReference type="eggNOG" id="ENOG502RQTT">
    <property type="taxonomic scope" value="Eukaryota"/>
</dbReference>
<keyword evidence="2" id="KW-1185">Reference proteome</keyword>
<organism evidence="1 2">
    <name type="scientific">Ophiostoma piceae (strain UAMH 11346)</name>
    <name type="common">Sap stain fungus</name>
    <dbReference type="NCBI Taxonomy" id="1262450"/>
    <lineage>
        <taxon>Eukaryota</taxon>
        <taxon>Fungi</taxon>
        <taxon>Dikarya</taxon>
        <taxon>Ascomycota</taxon>
        <taxon>Pezizomycotina</taxon>
        <taxon>Sordariomycetes</taxon>
        <taxon>Sordariomycetidae</taxon>
        <taxon>Ophiostomatales</taxon>
        <taxon>Ophiostomataceae</taxon>
        <taxon>Ophiostoma</taxon>
    </lineage>
</organism>
<protein>
    <submittedName>
        <fullName evidence="1">Uncharacterized protein</fullName>
    </submittedName>
</protein>
<dbReference type="HOGENOM" id="CLU_1571124_0_0_1"/>
<dbReference type="VEuPathDB" id="FungiDB:F503_03631"/>
<dbReference type="EMBL" id="KE148160">
    <property type="protein sequence ID" value="EPE04569.1"/>
    <property type="molecule type" value="Genomic_DNA"/>
</dbReference>
<proteinExistence type="predicted"/>
<evidence type="ECO:0000313" key="2">
    <source>
        <dbReference type="Proteomes" id="UP000016923"/>
    </source>
</evidence>
<dbReference type="Proteomes" id="UP000016923">
    <property type="component" value="Unassembled WGS sequence"/>
</dbReference>
<accession>S3BTG8</accession>
<name>S3BTG8_OPHP1</name>
<gene>
    <name evidence="1" type="ORF">F503_03631</name>
</gene>
<sequence length="170" mass="19410">MVDMTDLNIEMANTAAEEEHSPINYEWLANNTFDVASFLTSVIKVCRPYLELRASSALSGVHCAARFFEDLRFRYLNIIQRPRWILAAHENAFDVAIYRLFFGGNVVSRPQQLMNDAISCRINIICYLEDPKVALHSLQQIARAFVQLKQQISESITTCRAVTPNSFTFT</sequence>
<dbReference type="AlphaFoldDB" id="S3BTG8"/>
<reference evidence="1 2" key="1">
    <citation type="journal article" date="2013" name="BMC Genomics">
        <title>The genome and transcriptome of the pine saprophyte Ophiostoma piceae, and a comparison with the bark beetle-associated pine pathogen Grosmannia clavigera.</title>
        <authorList>
            <person name="Haridas S."/>
            <person name="Wang Y."/>
            <person name="Lim L."/>
            <person name="Massoumi Alamouti S."/>
            <person name="Jackman S."/>
            <person name="Docking R."/>
            <person name="Robertson G."/>
            <person name="Birol I."/>
            <person name="Bohlmann J."/>
            <person name="Breuil C."/>
        </authorList>
    </citation>
    <scope>NUCLEOTIDE SEQUENCE [LARGE SCALE GENOMIC DNA]</scope>
    <source>
        <strain evidence="1 2">UAMH 11346</strain>
    </source>
</reference>